<reference evidence="1" key="1">
    <citation type="submission" date="2023-10" db="EMBL/GenBank/DDBJ databases">
        <authorList>
            <person name="Noh H."/>
        </authorList>
    </citation>
    <scope>NUCLEOTIDE SEQUENCE</scope>
    <source>
        <strain evidence="1">DUCC4014</strain>
    </source>
</reference>
<evidence type="ECO:0000313" key="1">
    <source>
        <dbReference type="EMBL" id="WOO81822.1"/>
    </source>
</evidence>
<dbReference type="AlphaFoldDB" id="A0AAF1BIQ1"/>
<evidence type="ECO:0000313" key="2">
    <source>
        <dbReference type="Proteomes" id="UP000827549"/>
    </source>
</evidence>
<name>A0AAF1BIQ1_9TREE</name>
<dbReference type="RefSeq" id="XP_062627854.1">
    <property type="nucleotide sequence ID" value="XM_062771870.1"/>
</dbReference>
<dbReference type="Proteomes" id="UP000827549">
    <property type="component" value="Chromosome 4"/>
</dbReference>
<dbReference type="GeneID" id="87808569"/>
<dbReference type="EMBL" id="CP086717">
    <property type="protein sequence ID" value="WOO81822.1"/>
    <property type="molecule type" value="Genomic_DNA"/>
</dbReference>
<accession>A0AAF1BIQ1</accession>
<organism evidence="1 2">
    <name type="scientific">Vanrija pseudolonga</name>
    <dbReference type="NCBI Taxonomy" id="143232"/>
    <lineage>
        <taxon>Eukaryota</taxon>
        <taxon>Fungi</taxon>
        <taxon>Dikarya</taxon>
        <taxon>Basidiomycota</taxon>
        <taxon>Agaricomycotina</taxon>
        <taxon>Tremellomycetes</taxon>
        <taxon>Trichosporonales</taxon>
        <taxon>Trichosporonaceae</taxon>
        <taxon>Vanrija</taxon>
    </lineage>
</organism>
<sequence length="313" mass="35647">MTITIDHQAFPQIIDLIVQYAPPGALLAQRAASKEFLHRINRLAEHAVLEKTSSALSPDSTAVAYDDGILYSCLSSPGRRMPPLPSAAKVLDLVLPTEYYDHDRLDRFTAIHTLRRIRGAWDLETLESFPTVRTVVDFIDFLPRYCPPQALRIPPGTSHYVAHVRYDQPEAGDLFAVCNEHVRNLDVDIVLWPTCPVDGNPLPPPLRLITLTINRILEYWTGDTMVTITIVGLDTIPSQKRGYSPNDLFKEILEVARGRHLDYSDHWLFNTELTETVRRSIRLKTLDEWWKGLGDRKDVEGVWPEIYAPVLPY</sequence>
<gene>
    <name evidence="1" type="ORF">LOC62_04G005340</name>
</gene>
<keyword evidence="2" id="KW-1185">Reference proteome</keyword>
<protein>
    <submittedName>
        <fullName evidence="1">Uncharacterized protein</fullName>
    </submittedName>
</protein>
<proteinExistence type="predicted"/>